<organism evidence="2 3">
    <name type="scientific">Lithohypha guttulata</name>
    <dbReference type="NCBI Taxonomy" id="1690604"/>
    <lineage>
        <taxon>Eukaryota</taxon>
        <taxon>Fungi</taxon>
        <taxon>Dikarya</taxon>
        <taxon>Ascomycota</taxon>
        <taxon>Pezizomycotina</taxon>
        <taxon>Eurotiomycetes</taxon>
        <taxon>Chaetothyriomycetidae</taxon>
        <taxon>Chaetothyriales</taxon>
        <taxon>Trichomeriaceae</taxon>
        <taxon>Lithohypha</taxon>
    </lineage>
</organism>
<feature type="compositionally biased region" description="Polar residues" evidence="1">
    <location>
        <begin position="1"/>
        <end position="13"/>
    </location>
</feature>
<feature type="region of interest" description="Disordered" evidence="1">
    <location>
        <begin position="1"/>
        <end position="53"/>
    </location>
</feature>
<accession>A0ABR0K9P3</accession>
<protein>
    <recommendedName>
        <fullName evidence="4">Terminase small subunit</fullName>
    </recommendedName>
</protein>
<dbReference type="EMBL" id="JAVRRG010000057">
    <property type="protein sequence ID" value="KAK5092464.1"/>
    <property type="molecule type" value="Genomic_DNA"/>
</dbReference>
<sequence>MSSSGKTNTPQQAKESKSKSKSRPNSQPNADGGDQRARTPTPNFADQAKKTLDDMAQDQQLDLFHRIRALAKQVIADRGYKETQDDFDATQNEVLAVTLARAQHYLIQRQLPRAQLSRRSRPQPLRAQYAQIEAVASEYFEDVRSGRGNADDTEDEIITELEGLSMRDWVGR</sequence>
<name>A0ABR0K9P3_9EURO</name>
<evidence type="ECO:0000313" key="3">
    <source>
        <dbReference type="Proteomes" id="UP001345013"/>
    </source>
</evidence>
<evidence type="ECO:0000313" key="2">
    <source>
        <dbReference type="EMBL" id="KAK5092464.1"/>
    </source>
</evidence>
<keyword evidence="3" id="KW-1185">Reference proteome</keyword>
<evidence type="ECO:0000256" key="1">
    <source>
        <dbReference type="SAM" id="MobiDB-lite"/>
    </source>
</evidence>
<dbReference type="Proteomes" id="UP001345013">
    <property type="component" value="Unassembled WGS sequence"/>
</dbReference>
<comment type="caution">
    <text evidence="2">The sequence shown here is derived from an EMBL/GenBank/DDBJ whole genome shotgun (WGS) entry which is preliminary data.</text>
</comment>
<reference evidence="2 3" key="1">
    <citation type="submission" date="2023-08" db="EMBL/GenBank/DDBJ databases">
        <title>Black Yeasts Isolated from many extreme environments.</title>
        <authorList>
            <person name="Coleine C."/>
            <person name="Stajich J.E."/>
            <person name="Selbmann L."/>
        </authorList>
    </citation>
    <scope>NUCLEOTIDE SEQUENCE [LARGE SCALE GENOMIC DNA]</scope>
    <source>
        <strain evidence="2 3">CCFEE 5885</strain>
    </source>
</reference>
<evidence type="ECO:0008006" key="4">
    <source>
        <dbReference type="Google" id="ProtNLM"/>
    </source>
</evidence>
<gene>
    <name evidence="2" type="ORF">LTR24_005167</name>
</gene>
<proteinExistence type="predicted"/>